<dbReference type="GO" id="GO:0005524">
    <property type="term" value="F:ATP binding"/>
    <property type="evidence" value="ECO:0007669"/>
    <property type="project" value="UniProtKB-KW"/>
</dbReference>
<dbReference type="SUPFAM" id="SSF52540">
    <property type="entry name" value="P-loop containing nucleoside triphosphate hydrolases"/>
    <property type="match status" value="1"/>
</dbReference>
<evidence type="ECO:0000313" key="10">
    <source>
        <dbReference type="EMBL" id="SVD86085.1"/>
    </source>
</evidence>
<sequence>PHARPLARVPETIEFRDLSFSYDAGQPVLQSLSAAFKKGETIGIVGPSGSGKSTLISLMLRLFEPTQGRILFDGVDLKEIRHADLLDMCAVVSQEPFLFIDTVANNIRWAQPDASMDQVVSSSKAALIHDEIMEMPEGYDTLLGHHKRGRGLSGGQKQRVCIAAALLKNTPMLFLDEATSNLDSVAEHTVQLAIDRLMEGRTTFVVAHRLSTLRAVDRILVLDRGRLVGLGTHDELIEACLAYRESWRYQQQGLHQQ</sequence>
<evidence type="ECO:0000256" key="3">
    <source>
        <dbReference type="ARBA" id="ARBA00022475"/>
    </source>
</evidence>
<dbReference type="InterPro" id="IPR003439">
    <property type="entry name" value="ABC_transporter-like_ATP-bd"/>
</dbReference>
<dbReference type="AlphaFoldDB" id="A0A382YTC3"/>
<keyword evidence="5" id="KW-0547">Nucleotide-binding</keyword>
<keyword evidence="4" id="KW-0812">Transmembrane</keyword>
<keyword evidence="2" id="KW-0813">Transport</keyword>
<keyword evidence="6" id="KW-0067">ATP-binding</keyword>
<dbReference type="GO" id="GO:0016887">
    <property type="term" value="F:ATP hydrolysis activity"/>
    <property type="evidence" value="ECO:0007669"/>
    <property type="project" value="InterPro"/>
</dbReference>
<dbReference type="SMART" id="SM00382">
    <property type="entry name" value="AAA"/>
    <property type="match status" value="1"/>
</dbReference>
<comment type="subcellular location">
    <subcellularLocation>
        <location evidence="1">Cell membrane</location>
        <topology evidence="1">Multi-pass membrane protein</topology>
    </subcellularLocation>
</comment>
<dbReference type="InterPro" id="IPR039421">
    <property type="entry name" value="Type_1_exporter"/>
</dbReference>
<dbReference type="PANTHER" id="PTHR24221">
    <property type="entry name" value="ATP-BINDING CASSETTE SUB-FAMILY B"/>
    <property type="match status" value="1"/>
</dbReference>
<dbReference type="Gene3D" id="3.40.50.300">
    <property type="entry name" value="P-loop containing nucleotide triphosphate hydrolases"/>
    <property type="match status" value="1"/>
</dbReference>
<dbReference type="GO" id="GO:0005886">
    <property type="term" value="C:plasma membrane"/>
    <property type="evidence" value="ECO:0007669"/>
    <property type="project" value="UniProtKB-SubCell"/>
</dbReference>
<accession>A0A382YTC3</accession>
<name>A0A382YTC3_9ZZZZ</name>
<dbReference type="EMBL" id="UINC01178103">
    <property type="protein sequence ID" value="SVD86085.1"/>
    <property type="molecule type" value="Genomic_DNA"/>
</dbReference>
<dbReference type="GO" id="GO:0034040">
    <property type="term" value="F:ATPase-coupled lipid transmembrane transporter activity"/>
    <property type="evidence" value="ECO:0007669"/>
    <property type="project" value="TreeGrafter"/>
</dbReference>
<evidence type="ECO:0000256" key="6">
    <source>
        <dbReference type="ARBA" id="ARBA00022840"/>
    </source>
</evidence>
<reference evidence="10" key="1">
    <citation type="submission" date="2018-05" db="EMBL/GenBank/DDBJ databases">
        <authorList>
            <person name="Lanie J.A."/>
            <person name="Ng W.-L."/>
            <person name="Kazmierczak K.M."/>
            <person name="Andrzejewski T.M."/>
            <person name="Davidsen T.M."/>
            <person name="Wayne K.J."/>
            <person name="Tettelin H."/>
            <person name="Glass J.I."/>
            <person name="Rusch D."/>
            <person name="Podicherti R."/>
            <person name="Tsui H.-C.T."/>
            <person name="Winkler M.E."/>
        </authorList>
    </citation>
    <scope>NUCLEOTIDE SEQUENCE</scope>
</reference>
<evidence type="ECO:0000256" key="2">
    <source>
        <dbReference type="ARBA" id="ARBA00022448"/>
    </source>
</evidence>
<keyword evidence="8" id="KW-0472">Membrane</keyword>
<keyword evidence="3" id="KW-1003">Cell membrane</keyword>
<evidence type="ECO:0000256" key="8">
    <source>
        <dbReference type="ARBA" id="ARBA00023136"/>
    </source>
</evidence>
<dbReference type="PROSITE" id="PS50893">
    <property type="entry name" value="ABC_TRANSPORTER_2"/>
    <property type="match status" value="1"/>
</dbReference>
<evidence type="ECO:0000256" key="5">
    <source>
        <dbReference type="ARBA" id="ARBA00022741"/>
    </source>
</evidence>
<evidence type="ECO:0000259" key="9">
    <source>
        <dbReference type="PROSITE" id="PS50893"/>
    </source>
</evidence>
<protein>
    <recommendedName>
        <fullName evidence="9">ABC transporter domain-containing protein</fullName>
    </recommendedName>
</protein>
<feature type="domain" description="ABC transporter" evidence="9">
    <location>
        <begin position="13"/>
        <end position="249"/>
    </location>
</feature>
<gene>
    <name evidence="10" type="ORF">METZ01_LOCUS438939</name>
</gene>
<dbReference type="Pfam" id="PF00005">
    <property type="entry name" value="ABC_tran"/>
    <property type="match status" value="1"/>
</dbReference>
<evidence type="ECO:0000256" key="1">
    <source>
        <dbReference type="ARBA" id="ARBA00004651"/>
    </source>
</evidence>
<keyword evidence="7" id="KW-1133">Transmembrane helix</keyword>
<dbReference type="InterPro" id="IPR003593">
    <property type="entry name" value="AAA+_ATPase"/>
</dbReference>
<dbReference type="PANTHER" id="PTHR24221:SF654">
    <property type="entry name" value="ATP-BINDING CASSETTE SUB-FAMILY B MEMBER 6"/>
    <property type="match status" value="1"/>
</dbReference>
<dbReference type="FunFam" id="3.40.50.300:FF:000221">
    <property type="entry name" value="Multidrug ABC transporter ATP-binding protein"/>
    <property type="match status" value="1"/>
</dbReference>
<feature type="non-terminal residue" evidence="10">
    <location>
        <position position="1"/>
    </location>
</feature>
<evidence type="ECO:0000256" key="4">
    <source>
        <dbReference type="ARBA" id="ARBA00022692"/>
    </source>
</evidence>
<dbReference type="InterPro" id="IPR017871">
    <property type="entry name" value="ABC_transporter-like_CS"/>
</dbReference>
<dbReference type="InterPro" id="IPR027417">
    <property type="entry name" value="P-loop_NTPase"/>
</dbReference>
<organism evidence="10">
    <name type="scientific">marine metagenome</name>
    <dbReference type="NCBI Taxonomy" id="408172"/>
    <lineage>
        <taxon>unclassified sequences</taxon>
        <taxon>metagenomes</taxon>
        <taxon>ecological metagenomes</taxon>
    </lineage>
</organism>
<dbReference type="PROSITE" id="PS00211">
    <property type="entry name" value="ABC_TRANSPORTER_1"/>
    <property type="match status" value="1"/>
</dbReference>
<proteinExistence type="predicted"/>
<evidence type="ECO:0000256" key="7">
    <source>
        <dbReference type="ARBA" id="ARBA00022989"/>
    </source>
</evidence>